<organism evidence="4 5">
    <name type="scientific">Paractinoplanes rishiriensis</name>
    <dbReference type="NCBI Taxonomy" id="1050105"/>
    <lineage>
        <taxon>Bacteria</taxon>
        <taxon>Bacillati</taxon>
        <taxon>Actinomycetota</taxon>
        <taxon>Actinomycetes</taxon>
        <taxon>Micromonosporales</taxon>
        <taxon>Micromonosporaceae</taxon>
        <taxon>Paractinoplanes</taxon>
    </lineage>
</organism>
<comment type="caution">
    <text evidence="4">The sequence shown here is derived from an EMBL/GenBank/DDBJ whole genome shotgun (WGS) entry which is preliminary data.</text>
</comment>
<name>A0A919K5M9_9ACTN</name>
<sequence>MKVCELGIVGAWVFTPEVHTWAAGAFVEPYSAPEFAEVVGHRLDLGHLNVSVAHAGTVRGVHFGDVPPGQAKYITCVVGSVWDVAVDLRVGSPTFGAWVGTLLDDRTRSAVYLSEGLGHGYISLEDHSTLVYVCSQPYVEGREHRINPLDPDLDIGWPTVSRDGSELDYVIGRKDRAAPMLSEALKHGILPSLASVLSGGGNNYLTHLREG</sequence>
<dbReference type="RefSeq" id="WP_203790057.1">
    <property type="nucleotide sequence ID" value="NZ_BOMV01000102.1"/>
</dbReference>
<evidence type="ECO:0000313" key="5">
    <source>
        <dbReference type="Proteomes" id="UP000636960"/>
    </source>
</evidence>
<dbReference type="PANTHER" id="PTHR21047:SF2">
    <property type="entry name" value="THYMIDINE DIPHOSPHO-4-KETO-RHAMNOSE 3,5-EPIMERASE"/>
    <property type="match status" value="1"/>
</dbReference>
<dbReference type="GO" id="GO:0008830">
    <property type="term" value="F:dTDP-4-dehydrorhamnose 3,5-epimerase activity"/>
    <property type="evidence" value="ECO:0007669"/>
    <property type="project" value="InterPro"/>
</dbReference>
<proteinExistence type="inferred from homology"/>
<dbReference type="SUPFAM" id="SSF51182">
    <property type="entry name" value="RmlC-like cupins"/>
    <property type="match status" value="1"/>
</dbReference>
<dbReference type="InterPro" id="IPR014710">
    <property type="entry name" value="RmlC-like_jellyroll"/>
</dbReference>
<dbReference type="AlphaFoldDB" id="A0A919K5M9"/>
<protein>
    <submittedName>
        <fullName evidence="4">dTDP-4-dehydrorhamnose 3,5-epimerase RmlC</fullName>
    </submittedName>
</protein>
<dbReference type="Gene3D" id="2.60.120.10">
    <property type="entry name" value="Jelly Rolls"/>
    <property type="match status" value="1"/>
</dbReference>
<dbReference type="EMBL" id="BOMV01000102">
    <property type="protein sequence ID" value="GIF01357.1"/>
    <property type="molecule type" value="Genomic_DNA"/>
</dbReference>
<evidence type="ECO:0000256" key="3">
    <source>
        <dbReference type="PIRSR" id="PIRSR600888-3"/>
    </source>
</evidence>
<feature type="active site" description="Proton donor" evidence="2">
    <location>
        <position position="132"/>
    </location>
</feature>
<feature type="site" description="Participates in a stacking interaction with the thymidine ring of dTDP-4-oxo-6-deoxyglucose" evidence="3">
    <location>
        <position position="138"/>
    </location>
</feature>
<dbReference type="CDD" id="cd00438">
    <property type="entry name" value="cupin_RmlC"/>
    <property type="match status" value="1"/>
</dbReference>
<dbReference type="Proteomes" id="UP000636960">
    <property type="component" value="Unassembled WGS sequence"/>
</dbReference>
<dbReference type="InterPro" id="IPR000888">
    <property type="entry name" value="RmlC-like"/>
</dbReference>
<dbReference type="Pfam" id="PF00908">
    <property type="entry name" value="dTDP_sugar_isom"/>
    <property type="match status" value="1"/>
</dbReference>
<evidence type="ECO:0000313" key="4">
    <source>
        <dbReference type="EMBL" id="GIF01357.1"/>
    </source>
</evidence>
<evidence type="ECO:0000256" key="1">
    <source>
        <dbReference type="ARBA" id="ARBA00010154"/>
    </source>
</evidence>
<dbReference type="GO" id="GO:0019305">
    <property type="term" value="P:dTDP-rhamnose biosynthetic process"/>
    <property type="evidence" value="ECO:0007669"/>
    <property type="project" value="TreeGrafter"/>
</dbReference>
<reference evidence="4" key="1">
    <citation type="submission" date="2021-01" db="EMBL/GenBank/DDBJ databases">
        <title>Whole genome shotgun sequence of Actinoplanes rishiriensis NBRC 108556.</title>
        <authorList>
            <person name="Komaki H."/>
            <person name="Tamura T."/>
        </authorList>
    </citation>
    <scope>NUCLEOTIDE SEQUENCE</scope>
    <source>
        <strain evidence="4">NBRC 108556</strain>
    </source>
</reference>
<accession>A0A919K5M9</accession>
<dbReference type="GO" id="GO:0000271">
    <property type="term" value="P:polysaccharide biosynthetic process"/>
    <property type="evidence" value="ECO:0007669"/>
    <property type="project" value="TreeGrafter"/>
</dbReference>
<dbReference type="GO" id="GO:0005829">
    <property type="term" value="C:cytosol"/>
    <property type="evidence" value="ECO:0007669"/>
    <property type="project" value="TreeGrafter"/>
</dbReference>
<keyword evidence="5" id="KW-1185">Reference proteome</keyword>
<gene>
    <name evidence="4" type="ORF">Ari01nite_88210</name>
</gene>
<evidence type="ECO:0000256" key="2">
    <source>
        <dbReference type="PIRSR" id="PIRSR600888-1"/>
    </source>
</evidence>
<comment type="similarity">
    <text evidence="1">Belongs to the dTDP-4-dehydrorhamnose 3,5-epimerase family.</text>
</comment>
<dbReference type="InterPro" id="IPR011051">
    <property type="entry name" value="RmlC_Cupin_sf"/>
</dbReference>
<dbReference type="PANTHER" id="PTHR21047">
    <property type="entry name" value="DTDP-6-DEOXY-D-GLUCOSE-3,5 EPIMERASE"/>
    <property type="match status" value="1"/>
</dbReference>
<feature type="active site" description="Proton acceptor" evidence="2">
    <location>
        <position position="62"/>
    </location>
</feature>